<accession>A0A0F9CGT8</accession>
<comment type="caution">
    <text evidence="1">The sequence shown here is derived from an EMBL/GenBank/DDBJ whole genome shotgun (WGS) entry which is preliminary data.</text>
</comment>
<dbReference type="AlphaFoldDB" id="A0A0F9CGT8"/>
<organism evidence="1">
    <name type="scientific">marine sediment metagenome</name>
    <dbReference type="NCBI Taxonomy" id="412755"/>
    <lineage>
        <taxon>unclassified sequences</taxon>
        <taxon>metagenomes</taxon>
        <taxon>ecological metagenomes</taxon>
    </lineage>
</organism>
<sequence length="94" mass="10580">DSISNWLDSITKIYGYHILSVDILTQSDSLNNRLGYLISDSDNMGDLLDTLTIQRLHQFLISHGDSFTLLDSLDSISLTEPGDDEQQIVIRLLI</sequence>
<gene>
    <name evidence="1" type="ORF">LCGC14_2324480</name>
</gene>
<protein>
    <submittedName>
        <fullName evidence="1">Uncharacterized protein</fullName>
    </submittedName>
</protein>
<name>A0A0F9CGT8_9ZZZZ</name>
<reference evidence="1" key="1">
    <citation type="journal article" date="2015" name="Nature">
        <title>Complex archaea that bridge the gap between prokaryotes and eukaryotes.</title>
        <authorList>
            <person name="Spang A."/>
            <person name="Saw J.H."/>
            <person name="Jorgensen S.L."/>
            <person name="Zaremba-Niedzwiedzka K."/>
            <person name="Martijn J."/>
            <person name="Lind A.E."/>
            <person name="van Eijk R."/>
            <person name="Schleper C."/>
            <person name="Guy L."/>
            <person name="Ettema T.J."/>
        </authorList>
    </citation>
    <scope>NUCLEOTIDE SEQUENCE</scope>
</reference>
<feature type="non-terminal residue" evidence="1">
    <location>
        <position position="1"/>
    </location>
</feature>
<dbReference type="EMBL" id="LAZR01033286">
    <property type="protein sequence ID" value="KKL48538.1"/>
    <property type="molecule type" value="Genomic_DNA"/>
</dbReference>
<proteinExistence type="predicted"/>
<evidence type="ECO:0000313" key="1">
    <source>
        <dbReference type="EMBL" id="KKL48538.1"/>
    </source>
</evidence>